<name>A0A2H5F3V3_9RHOB</name>
<dbReference type="EMBL" id="CP025430">
    <property type="protein sequence ID" value="AUH66238.1"/>
    <property type="molecule type" value="Genomic_DNA"/>
</dbReference>
<evidence type="ECO:0008006" key="4">
    <source>
        <dbReference type="Google" id="ProtNLM"/>
    </source>
</evidence>
<dbReference type="KEGG" id="pzh:CX676_07990"/>
<protein>
    <recommendedName>
        <fullName evidence="4">Excalibur calcium-binding domain-containing protein</fullName>
    </recommendedName>
</protein>
<dbReference type="PROSITE" id="PS51257">
    <property type="entry name" value="PROKAR_LIPOPROTEIN"/>
    <property type="match status" value="1"/>
</dbReference>
<dbReference type="AlphaFoldDB" id="A0A2H5F3V3"/>
<proteinExistence type="predicted"/>
<evidence type="ECO:0000256" key="1">
    <source>
        <dbReference type="SAM" id="MobiDB-lite"/>
    </source>
</evidence>
<dbReference type="Proteomes" id="UP000234530">
    <property type="component" value="Chromosome"/>
</dbReference>
<reference evidence="2 3" key="1">
    <citation type="journal article" date="2013" name="Antonie Van Leeuwenhoek">
        <title>Paracoccus zhejiangensis sp. nov., isolated from activated sludge in wastewater-treatment system.</title>
        <authorList>
            <person name="Wu Z.G."/>
            <person name="Zhang D.F."/>
            <person name="Liu Y.L."/>
            <person name="Wang F."/>
            <person name="Jiang X."/>
            <person name="Li C."/>
            <person name="Li S.P."/>
            <person name="Hong Q."/>
            <person name="Li W.J."/>
        </authorList>
    </citation>
    <scope>NUCLEOTIDE SEQUENCE [LARGE SCALE GENOMIC DNA]</scope>
    <source>
        <strain evidence="2 3">J6</strain>
    </source>
</reference>
<feature type="region of interest" description="Disordered" evidence="1">
    <location>
        <begin position="46"/>
        <end position="66"/>
    </location>
</feature>
<evidence type="ECO:0000313" key="3">
    <source>
        <dbReference type="Proteomes" id="UP000234530"/>
    </source>
</evidence>
<dbReference type="OrthoDB" id="7951357at2"/>
<gene>
    <name evidence="2" type="ORF">CX676_07990</name>
</gene>
<sequence>MRKLIVIGVLALAGCNENEGWNPNYRMSDSAYGKHLQAREVALMTGSEPPSTIPVALPSRAPTPEEIRGPKAMQTVAASYRVETAQAEGKAPAAADLPVVTSGEYPGSTPVLVRYAFAAQHAPGTRVWARSGGSPSAAAQACRSYPDSDRAQMAFLAAGGPERDPRGMDPDGDGFVCGWDAARHRVNQL</sequence>
<keyword evidence="3" id="KW-1185">Reference proteome</keyword>
<dbReference type="RefSeq" id="WP_101754215.1">
    <property type="nucleotide sequence ID" value="NZ_CP025430.1"/>
</dbReference>
<evidence type="ECO:0000313" key="2">
    <source>
        <dbReference type="EMBL" id="AUH66238.1"/>
    </source>
</evidence>
<accession>A0A2H5F3V3</accession>
<organism evidence="2 3">
    <name type="scientific">Paracoccus zhejiangensis</name>
    <dbReference type="NCBI Taxonomy" id="1077935"/>
    <lineage>
        <taxon>Bacteria</taxon>
        <taxon>Pseudomonadati</taxon>
        <taxon>Pseudomonadota</taxon>
        <taxon>Alphaproteobacteria</taxon>
        <taxon>Rhodobacterales</taxon>
        <taxon>Paracoccaceae</taxon>
        <taxon>Paracoccus</taxon>
    </lineage>
</organism>